<dbReference type="GO" id="GO:0005216">
    <property type="term" value="F:monoatomic ion channel activity"/>
    <property type="evidence" value="ECO:0007669"/>
    <property type="project" value="InterPro"/>
</dbReference>
<protein>
    <submittedName>
        <fullName evidence="8">Two pore calcium channel protein 1</fullName>
    </submittedName>
</protein>
<evidence type="ECO:0000259" key="7">
    <source>
        <dbReference type="Pfam" id="PF00520"/>
    </source>
</evidence>
<feature type="transmembrane region" description="Helical" evidence="6">
    <location>
        <begin position="268"/>
        <end position="286"/>
    </location>
</feature>
<feature type="transmembrane region" description="Helical" evidence="6">
    <location>
        <begin position="539"/>
        <end position="562"/>
    </location>
</feature>
<dbReference type="PANTHER" id="PTHR46474:SF1">
    <property type="entry name" value="TWO PORE CHANNEL PROTEIN 1"/>
    <property type="match status" value="1"/>
</dbReference>
<evidence type="ECO:0000256" key="4">
    <source>
        <dbReference type="ARBA" id="ARBA00023136"/>
    </source>
</evidence>
<keyword evidence="2 6" id="KW-0812">Transmembrane</keyword>
<dbReference type="Gene3D" id="1.20.120.350">
    <property type="entry name" value="Voltage-gated potassium channels. Chain C"/>
    <property type="match status" value="2"/>
</dbReference>
<dbReference type="InterPro" id="IPR005821">
    <property type="entry name" value="Ion_trans_dom"/>
</dbReference>
<keyword evidence="9" id="KW-1185">Reference proteome</keyword>
<dbReference type="GO" id="GO:0005765">
    <property type="term" value="C:lysosomal membrane"/>
    <property type="evidence" value="ECO:0007669"/>
    <property type="project" value="InterPro"/>
</dbReference>
<feature type="domain" description="Ion transport" evidence="7">
    <location>
        <begin position="205"/>
        <end position="423"/>
    </location>
</feature>
<feature type="transmembrane region" description="Helical" evidence="6">
    <location>
        <begin position="392"/>
        <end position="419"/>
    </location>
</feature>
<keyword evidence="4 6" id="KW-0472">Membrane</keyword>
<dbReference type="InterPro" id="IPR027359">
    <property type="entry name" value="Volt_channel_dom_sf"/>
</dbReference>
<feature type="domain" description="Ion transport" evidence="7">
    <location>
        <begin position="538"/>
        <end position="611"/>
    </location>
</feature>
<dbReference type="Pfam" id="PF00520">
    <property type="entry name" value="Ion_trans"/>
    <property type="match status" value="2"/>
</dbReference>
<proteinExistence type="predicted"/>
<evidence type="ECO:0000256" key="6">
    <source>
        <dbReference type="SAM" id="Phobius"/>
    </source>
</evidence>
<evidence type="ECO:0000256" key="2">
    <source>
        <dbReference type="ARBA" id="ARBA00022692"/>
    </source>
</evidence>
<organism evidence="8 9">
    <name type="scientific">Geodia barretti</name>
    <name type="common">Barrett's horny sponge</name>
    <dbReference type="NCBI Taxonomy" id="519541"/>
    <lineage>
        <taxon>Eukaryota</taxon>
        <taxon>Metazoa</taxon>
        <taxon>Porifera</taxon>
        <taxon>Demospongiae</taxon>
        <taxon>Heteroscleromorpha</taxon>
        <taxon>Tetractinellida</taxon>
        <taxon>Astrophorina</taxon>
        <taxon>Geodiidae</taxon>
        <taxon>Geodia</taxon>
    </lineage>
</organism>
<dbReference type="EMBL" id="CASHTH010000694">
    <property type="protein sequence ID" value="CAI8006536.1"/>
    <property type="molecule type" value="Genomic_DNA"/>
</dbReference>
<name>A0AA35W753_GEOBA</name>
<comment type="caution">
    <text evidence="8">The sequence shown here is derived from an EMBL/GenBank/DDBJ whole genome shotgun (WGS) entry which is preliminary data.</text>
</comment>
<feature type="transmembrane region" description="Helical" evidence="6">
    <location>
        <begin position="582"/>
        <end position="605"/>
    </location>
</feature>
<gene>
    <name evidence="8" type="ORF">GBAR_LOCUS4775</name>
</gene>
<evidence type="ECO:0000256" key="1">
    <source>
        <dbReference type="ARBA" id="ARBA00004141"/>
    </source>
</evidence>
<reference evidence="8" key="1">
    <citation type="submission" date="2023-03" db="EMBL/GenBank/DDBJ databases">
        <authorList>
            <person name="Steffen K."/>
            <person name="Cardenas P."/>
        </authorList>
    </citation>
    <scope>NUCLEOTIDE SEQUENCE</scope>
</reference>
<feature type="compositionally biased region" description="Gly residues" evidence="5">
    <location>
        <begin position="81"/>
        <end position="95"/>
    </location>
</feature>
<dbReference type="InterPro" id="IPR028801">
    <property type="entry name" value="TPC1_animal"/>
</dbReference>
<accession>A0AA35W753</accession>
<keyword evidence="3 6" id="KW-1133">Transmembrane helix</keyword>
<evidence type="ECO:0000313" key="8">
    <source>
        <dbReference type="EMBL" id="CAI8006536.1"/>
    </source>
</evidence>
<dbReference type="Gene3D" id="1.10.287.70">
    <property type="match status" value="1"/>
</dbReference>
<evidence type="ECO:0000256" key="5">
    <source>
        <dbReference type="SAM" id="MobiDB-lite"/>
    </source>
</evidence>
<dbReference type="PANTHER" id="PTHR46474">
    <property type="entry name" value="TWO PORE CALCIUM CHANNEL PROTEIN 1"/>
    <property type="match status" value="1"/>
</dbReference>
<evidence type="ECO:0000256" key="3">
    <source>
        <dbReference type="ARBA" id="ARBA00022989"/>
    </source>
</evidence>
<feature type="transmembrane region" description="Helical" evidence="6">
    <location>
        <begin position="236"/>
        <end position="256"/>
    </location>
</feature>
<feature type="compositionally biased region" description="Polar residues" evidence="5">
    <location>
        <begin position="19"/>
        <end position="36"/>
    </location>
</feature>
<dbReference type="Proteomes" id="UP001174909">
    <property type="component" value="Unassembled WGS sequence"/>
</dbReference>
<dbReference type="GO" id="GO:0022832">
    <property type="term" value="F:voltage-gated channel activity"/>
    <property type="evidence" value="ECO:0007669"/>
    <property type="project" value="InterPro"/>
</dbReference>
<sequence length="611" mass="69994">MSVPKYLISTEGGVHEPLLSSQHTTKATSERNMSVSRKSDANDEDFSDIQPVVQTHSFSSEPFHRFGNTGFEHMRQATAQGLGGGGAGNGVGGSGDKFSGGVDANSDPEVAAFAYNERTGIPAAADYEISQPFGHSTFSTAINTGSGDSNVYYKDDEGRTKFEEAALYVREGELNDKFYSHPTGRWSKLAYQILHHPVFHVFDLMLSILLMLLAIIEKPSVLGANPTEQPLVTVHGVLELVVLGLLGVDIILRLIWLSPRHFFRHRRTMFITVMLFVMGIEAFVVLVRQQSHLRITRALRPVFFIDTYLMLGVRRVLRQIFQSLKVIVDVILLLFFAVAFFALIGYYLFAETDPTYFDTFGLSFVSLFITTTTANNPDVMMEAYNRGDASPIFFMVYIIITLYFITNILLAVVISNFAAEEKEKFRKLFLHKREALRHAYRVLAGRTGITFDDFLAFMEHYRPRMPEWQVMCVFKALHVNPNDQHSELREAEFYDFYEVQNLKWREVTEEGEDVLWFNKFPPPVKKVFLKIHALVKWEWFNSIIYFVIIMNMIFLVIYTAFITESEAPDRFKQINIVLPLSFLFLLVYIVEISLKILALGPIQYFKKFWNM</sequence>
<feature type="transmembrane region" description="Helical" evidence="6">
    <location>
        <begin position="198"/>
        <end position="216"/>
    </location>
</feature>
<dbReference type="GO" id="GO:0010008">
    <property type="term" value="C:endosome membrane"/>
    <property type="evidence" value="ECO:0007669"/>
    <property type="project" value="TreeGrafter"/>
</dbReference>
<feature type="region of interest" description="Disordered" evidence="5">
    <location>
        <begin position="1"/>
        <end position="102"/>
    </location>
</feature>
<feature type="transmembrane region" description="Helical" evidence="6">
    <location>
        <begin position="326"/>
        <end position="349"/>
    </location>
</feature>
<comment type="subcellular location">
    <subcellularLocation>
        <location evidence="1">Membrane</location>
        <topology evidence="1">Multi-pass membrane protein</topology>
    </subcellularLocation>
</comment>
<evidence type="ECO:0000313" key="9">
    <source>
        <dbReference type="Proteomes" id="UP001174909"/>
    </source>
</evidence>
<dbReference type="AlphaFoldDB" id="A0AA35W753"/>
<dbReference type="SUPFAM" id="SSF81324">
    <property type="entry name" value="Voltage-gated potassium channels"/>
    <property type="match status" value="1"/>
</dbReference>